<evidence type="ECO:0008006" key="3">
    <source>
        <dbReference type="Google" id="ProtNLM"/>
    </source>
</evidence>
<dbReference type="STRING" id="1945662.B0A89_05795"/>
<dbReference type="KEGG" id="pcon:B0A89_05795"/>
<dbReference type="Proteomes" id="UP000193017">
    <property type="component" value="Chromosome"/>
</dbReference>
<dbReference type="SUPFAM" id="SSF47226">
    <property type="entry name" value="Histidine-containing phosphotransfer domain, HPT domain"/>
    <property type="match status" value="1"/>
</dbReference>
<dbReference type="AlphaFoldDB" id="A0A1W6CWH5"/>
<keyword evidence="2" id="KW-1185">Reference proteome</keyword>
<dbReference type="OrthoDB" id="7873775at2"/>
<evidence type="ECO:0000313" key="2">
    <source>
        <dbReference type="Proteomes" id="UP000193017"/>
    </source>
</evidence>
<gene>
    <name evidence="1" type="ORF">B0A89_05795</name>
</gene>
<proteinExistence type="predicted"/>
<name>A0A1W6CWH5_9RHOB</name>
<organism evidence="1 2">
    <name type="scientific">Paracoccus contaminans</name>
    <dbReference type="NCBI Taxonomy" id="1945662"/>
    <lineage>
        <taxon>Bacteria</taxon>
        <taxon>Pseudomonadati</taxon>
        <taxon>Pseudomonadota</taxon>
        <taxon>Alphaproteobacteria</taxon>
        <taxon>Rhodobacterales</taxon>
        <taxon>Paracoccaceae</taxon>
        <taxon>Paracoccus</taxon>
    </lineage>
</organism>
<protein>
    <recommendedName>
        <fullName evidence="3">HPt domain-containing protein</fullName>
    </recommendedName>
</protein>
<dbReference type="RefSeq" id="WP_085377322.1">
    <property type="nucleotide sequence ID" value="NZ_CP020612.1"/>
</dbReference>
<dbReference type="InterPro" id="IPR036641">
    <property type="entry name" value="HPT_dom_sf"/>
</dbReference>
<accession>A0A1W6CWH5</accession>
<sequence>MGNLTVLGVHEAVRVDARRLGEIVGELGESAAQTIICAALEQLAAGLAAARRAALAGDMAELSEQAERLSRLAWQVGLPAMAGVAIDVVACAERRDSIALAATLARLMRIGNRSLAEIRIGAGPSFS</sequence>
<dbReference type="EMBL" id="CP020612">
    <property type="protein sequence ID" value="ARJ69206.1"/>
    <property type="molecule type" value="Genomic_DNA"/>
</dbReference>
<reference evidence="1 2" key="1">
    <citation type="submission" date="2017-03" db="EMBL/GenBank/DDBJ databases">
        <title>Genome sequence of Paracoccus contaminans isolated from a water microcosm.</title>
        <authorList>
            <person name="Aurass P."/>
            <person name="Karste S."/>
            <person name="Trost E."/>
            <person name="Glaeser S.P."/>
            <person name="Kaempfer P."/>
            <person name="Flieger A."/>
        </authorList>
    </citation>
    <scope>NUCLEOTIDE SEQUENCE [LARGE SCALE GENOMIC DNA]</scope>
    <source>
        <strain evidence="2">RKI 16-01929T\LMG 29738T\CCM 8701T\CIP 111112T</strain>
    </source>
</reference>
<evidence type="ECO:0000313" key="1">
    <source>
        <dbReference type="EMBL" id="ARJ69206.1"/>
    </source>
</evidence>
<dbReference type="GO" id="GO:0000160">
    <property type="term" value="P:phosphorelay signal transduction system"/>
    <property type="evidence" value="ECO:0007669"/>
    <property type="project" value="InterPro"/>
</dbReference>